<gene>
    <name evidence="1" type="ORF">XELAEV_18033032mg</name>
</gene>
<protein>
    <submittedName>
        <fullName evidence="1">Uncharacterized protein</fullName>
    </submittedName>
</protein>
<proteinExistence type="predicted"/>
<dbReference type="AlphaFoldDB" id="A0A974CJ73"/>
<evidence type="ECO:0000313" key="2">
    <source>
        <dbReference type="Proteomes" id="UP000694892"/>
    </source>
</evidence>
<organism evidence="1 2">
    <name type="scientific">Xenopus laevis</name>
    <name type="common">African clawed frog</name>
    <dbReference type="NCBI Taxonomy" id="8355"/>
    <lineage>
        <taxon>Eukaryota</taxon>
        <taxon>Metazoa</taxon>
        <taxon>Chordata</taxon>
        <taxon>Craniata</taxon>
        <taxon>Vertebrata</taxon>
        <taxon>Euteleostomi</taxon>
        <taxon>Amphibia</taxon>
        <taxon>Batrachia</taxon>
        <taxon>Anura</taxon>
        <taxon>Pipoidea</taxon>
        <taxon>Pipidae</taxon>
        <taxon>Xenopodinae</taxon>
        <taxon>Xenopus</taxon>
        <taxon>Xenopus</taxon>
    </lineage>
</organism>
<sequence length="80" mass="8614">MWVAAMQVGSSREYLHSGDSNCQGSHSHWTHSALHPKNLLEPDYNEPSSGSSLCCFPPVSCENPAGPRAPLPPTGTLPVW</sequence>
<dbReference type="EMBL" id="CM004477">
    <property type="protein sequence ID" value="OCT74068.1"/>
    <property type="molecule type" value="Genomic_DNA"/>
</dbReference>
<dbReference type="Proteomes" id="UP000694892">
    <property type="component" value="Chromosome 6S"/>
</dbReference>
<reference evidence="2" key="1">
    <citation type="journal article" date="2016" name="Nature">
        <title>Genome evolution in the allotetraploid frog Xenopus laevis.</title>
        <authorList>
            <person name="Session A.M."/>
            <person name="Uno Y."/>
            <person name="Kwon T."/>
            <person name="Chapman J.A."/>
            <person name="Toyoda A."/>
            <person name="Takahashi S."/>
            <person name="Fukui A."/>
            <person name="Hikosaka A."/>
            <person name="Suzuki A."/>
            <person name="Kondo M."/>
            <person name="van Heeringen S.J."/>
            <person name="Quigley I."/>
            <person name="Heinz S."/>
            <person name="Ogino H."/>
            <person name="Ochi H."/>
            <person name="Hellsten U."/>
            <person name="Lyons J.B."/>
            <person name="Simakov O."/>
            <person name="Putnam N."/>
            <person name="Stites J."/>
            <person name="Kuroki Y."/>
            <person name="Tanaka T."/>
            <person name="Michiue T."/>
            <person name="Watanabe M."/>
            <person name="Bogdanovic O."/>
            <person name="Lister R."/>
            <person name="Georgiou G."/>
            <person name="Paranjpe S.S."/>
            <person name="van Kruijsbergen I."/>
            <person name="Shu S."/>
            <person name="Carlson J."/>
            <person name="Kinoshita T."/>
            <person name="Ohta Y."/>
            <person name="Mawaribuchi S."/>
            <person name="Jenkins J."/>
            <person name="Grimwood J."/>
            <person name="Schmutz J."/>
            <person name="Mitros T."/>
            <person name="Mozaffari S.V."/>
            <person name="Suzuki Y."/>
            <person name="Haramoto Y."/>
            <person name="Yamamoto T.S."/>
            <person name="Takagi C."/>
            <person name="Heald R."/>
            <person name="Miller K."/>
            <person name="Haudenschild C."/>
            <person name="Kitzman J."/>
            <person name="Nakayama T."/>
            <person name="Izutsu Y."/>
            <person name="Robert J."/>
            <person name="Fortriede J."/>
            <person name="Burns K."/>
            <person name="Lotay V."/>
            <person name="Karimi K."/>
            <person name="Yasuoka Y."/>
            <person name="Dichmann D.S."/>
            <person name="Flajnik M.F."/>
            <person name="Houston D.W."/>
            <person name="Shendure J."/>
            <person name="DuPasquier L."/>
            <person name="Vize P.D."/>
            <person name="Zorn A.M."/>
            <person name="Ito M."/>
            <person name="Marcotte E.M."/>
            <person name="Wallingford J.B."/>
            <person name="Ito Y."/>
            <person name="Asashima M."/>
            <person name="Ueno N."/>
            <person name="Matsuda Y."/>
            <person name="Veenstra G.J."/>
            <person name="Fujiyama A."/>
            <person name="Harland R.M."/>
            <person name="Taira M."/>
            <person name="Rokhsar D.S."/>
        </authorList>
    </citation>
    <scope>NUCLEOTIDE SEQUENCE [LARGE SCALE GENOMIC DNA]</scope>
    <source>
        <strain evidence="2">J</strain>
    </source>
</reference>
<accession>A0A974CJ73</accession>
<evidence type="ECO:0000313" key="1">
    <source>
        <dbReference type="EMBL" id="OCT74068.1"/>
    </source>
</evidence>
<name>A0A974CJ73_XENLA</name>